<feature type="transmembrane region" description="Helical" evidence="6">
    <location>
        <begin position="95"/>
        <end position="113"/>
    </location>
</feature>
<evidence type="ECO:0000256" key="2">
    <source>
        <dbReference type="ARBA" id="ARBA00009399"/>
    </source>
</evidence>
<reference evidence="8 9" key="1">
    <citation type="submission" date="2019-10" db="EMBL/GenBank/DDBJ databases">
        <title>Description of Paenibacillus choica sp. nov.</title>
        <authorList>
            <person name="Carlier A."/>
            <person name="Qi S."/>
        </authorList>
    </citation>
    <scope>NUCLEOTIDE SEQUENCE [LARGE SCALE GENOMIC DNA]</scope>
    <source>
        <strain evidence="8 9">LMG 31460</strain>
    </source>
</reference>
<comment type="subcellular location">
    <subcellularLocation>
        <location evidence="1">Membrane</location>
        <topology evidence="1">Multi-pass membrane protein</topology>
    </subcellularLocation>
</comment>
<feature type="domain" description="GtrA/DPMS transmembrane" evidence="7">
    <location>
        <begin position="8"/>
        <end position="120"/>
    </location>
</feature>
<evidence type="ECO:0000313" key="8">
    <source>
        <dbReference type="EMBL" id="NOU87918.1"/>
    </source>
</evidence>
<keyword evidence="3 6" id="KW-0812">Transmembrane</keyword>
<dbReference type="RefSeq" id="WP_171691030.1">
    <property type="nucleotide sequence ID" value="NZ_WHOC01000094.1"/>
</dbReference>
<dbReference type="EMBL" id="WHOC01000094">
    <property type="protein sequence ID" value="NOU87918.1"/>
    <property type="molecule type" value="Genomic_DNA"/>
</dbReference>
<name>A0ABX1Z3W1_9BACL</name>
<protein>
    <submittedName>
        <fullName evidence="8">GtrA family protein</fullName>
    </submittedName>
</protein>
<feature type="transmembrane region" description="Helical" evidence="6">
    <location>
        <begin position="71"/>
        <end position="89"/>
    </location>
</feature>
<evidence type="ECO:0000256" key="3">
    <source>
        <dbReference type="ARBA" id="ARBA00022692"/>
    </source>
</evidence>
<comment type="caution">
    <text evidence="8">The sequence shown here is derived from an EMBL/GenBank/DDBJ whole genome shotgun (WGS) entry which is preliminary data.</text>
</comment>
<evidence type="ECO:0000259" key="7">
    <source>
        <dbReference type="Pfam" id="PF04138"/>
    </source>
</evidence>
<dbReference type="Proteomes" id="UP000658690">
    <property type="component" value="Unassembled WGS sequence"/>
</dbReference>
<keyword evidence="9" id="KW-1185">Reference proteome</keyword>
<dbReference type="PANTHER" id="PTHR38459">
    <property type="entry name" value="PROPHAGE BACTOPRENOL-LINKED GLUCOSE TRANSLOCASE HOMOLOG"/>
    <property type="match status" value="1"/>
</dbReference>
<evidence type="ECO:0000256" key="4">
    <source>
        <dbReference type="ARBA" id="ARBA00022989"/>
    </source>
</evidence>
<dbReference type="Pfam" id="PF04138">
    <property type="entry name" value="GtrA_DPMS_TM"/>
    <property type="match status" value="1"/>
</dbReference>
<feature type="transmembrane region" description="Helical" evidence="6">
    <location>
        <begin position="33"/>
        <end position="51"/>
    </location>
</feature>
<evidence type="ECO:0000256" key="6">
    <source>
        <dbReference type="SAM" id="Phobius"/>
    </source>
</evidence>
<keyword evidence="4 6" id="KW-1133">Transmembrane helix</keyword>
<evidence type="ECO:0000313" key="9">
    <source>
        <dbReference type="Proteomes" id="UP000658690"/>
    </source>
</evidence>
<evidence type="ECO:0000256" key="1">
    <source>
        <dbReference type="ARBA" id="ARBA00004141"/>
    </source>
</evidence>
<comment type="similarity">
    <text evidence="2">Belongs to the GtrA family.</text>
</comment>
<feature type="transmembrane region" description="Helical" evidence="6">
    <location>
        <begin position="7"/>
        <end position="27"/>
    </location>
</feature>
<proteinExistence type="inferred from homology"/>
<sequence length="122" mass="14092">MFKIQAYRFIIVGLLSVLIDSSSYFILKAFVQPSLAKGISFCLGTILAYLLNKQWTFEEKEHQKVKIIKFVFLYLFSLSANVLVNKMSLLLFPEAYIFSFLAATGTSTVLNFIGQKWWVFRK</sequence>
<keyword evidence="5 6" id="KW-0472">Membrane</keyword>
<dbReference type="InterPro" id="IPR007267">
    <property type="entry name" value="GtrA_DPMS_TM"/>
</dbReference>
<dbReference type="PANTHER" id="PTHR38459:SF6">
    <property type="entry name" value="ARABINOGALACTAN BIOSYNTHESIS RECRUITING PROTEIN RV3789"/>
    <property type="match status" value="1"/>
</dbReference>
<evidence type="ECO:0000256" key="5">
    <source>
        <dbReference type="ARBA" id="ARBA00023136"/>
    </source>
</evidence>
<dbReference type="InterPro" id="IPR051401">
    <property type="entry name" value="GtrA_CellWall_Glycosyl"/>
</dbReference>
<accession>A0ABX1Z3W1</accession>
<gene>
    <name evidence="8" type="ORF">GC102_19410</name>
</gene>
<organism evidence="8 9">
    <name type="scientific">Paenibacillus germinis</name>
    <dbReference type="NCBI Taxonomy" id="2654979"/>
    <lineage>
        <taxon>Bacteria</taxon>
        <taxon>Bacillati</taxon>
        <taxon>Bacillota</taxon>
        <taxon>Bacilli</taxon>
        <taxon>Bacillales</taxon>
        <taxon>Paenibacillaceae</taxon>
        <taxon>Paenibacillus</taxon>
    </lineage>
</organism>